<gene>
    <name evidence="1" type="ORF">GK047_28120</name>
</gene>
<name>A0A6G4A643_9BACL</name>
<organism evidence="1">
    <name type="scientific">Paenibacillus sp. SYP-B3998</name>
    <dbReference type="NCBI Taxonomy" id="2678564"/>
    <lineage>
        <taxon>Bacteria</taxon>
        <taxon>Bacillati</taxon>
        <taxon>Bacillota</taxon>
        <taxon>Bacilli</taxon>
        <taxon>Bacillales</taxon>
        <taxon>Paenibacillaceae</taxon>
        <taxon>Paenibacillus</taxon>
    </lineage>
</organism>
<sequence length="174" mass="20307">MDYFILKQDERYTNTPHLLNVKEHIDSRQLNLLNAHHIASTVVLQVEADAESRFLDILDGQLFLLSENMQKVVELYEPETLFKRISLIDLKQQRQVNYVLPIFREIDALSLSSEWNTNRSVLKKSILQADKIKGNKIFRIKESEKPLIVVRLDVAESMIRRNLAGIRLVRIPVE</sequence>
<protein>
    <submittedName>
        <fullName evidence="1">Uncharacterized protein</fullName>
    </submittedName>
</protein>
<dbReference type="RefSeq" id="WP_163953953.1">
    <property type="nucleotide sequence ID" value="NZ_JAAIKC010000024.1"/>
</dbReference>
<dbReference type="EMBL" id="JAAIKC010000024">
    <property type="protein sequence ID" value="NEW09790.1"/>
    <property type="molecule type" value="Genomic_DNA"/>
</dbReference>
<accession>A0A6G4A643</accession>
<evidence type="ECO:0000313" key="1">
    <source>
        <dbReference type="EMBL" id="NEW09790.1"/>
    </source>
</evidence>
<reference evidence="1" key="1">
    <citation type="submission" date="2020-02" db="EMBL/GenBank/DDBJ databases">
        <authorList>
            <person name="Shen X.-R."/>
            <person name="Zhang Y.-X."/>
        </authorList>
    </citation>
    <scope>NUCLEOTIDE SEQUENCE</scope>
    <source>
        <strain evidence="1">SYP-B3998</strain>
    </source>
</reference>
<proteinExistence type="predicted"/>
<comment type="caution">
    <text evidence="1">The sequence shown here is derived from an EMBL/GenBank/DDBJ whole genome shotgun (WGS) entry which is preliminary data.</text>
</comment>
<dbReference type="AlphaFoldDB" id="A0A6G4A643"/>